<proteinExistence type="predicted"/>
<dbReference type="Proteomes" id="UP000252038">
    <property type="component" value="Chromosome"/>
</dbReference>
<feature type="compositionally biased region" description="Low complexity" evidence="1">
    <location>
        <begin position="35"/>
        <end position="45"/>
    </location>
</feature>
<evidence type="ECO:0000313" key="3">
    <source>
        <dbReference type="Proteomes" id="UP000252038"/>
    </source>
</evidence>
<dbReference type="KEGG" id="chrb:DK843_10965"/>
<dbReference type="EMBL" id="CP029554">
    <property type="protein sequence ID" value="AXE34766.1"/>
    <property type="molecule type" value="Genomic_DNA"/>
</dbReference>
<feature type="region of interest" description="Disordered" evidence="1">
    <location>
        <begin position="1"/>
        <end position="49"/>
    </location>
</feature>
<feature type="compositionally biased region" description="Pro residues" evidence="1">
    <location>
        <begin position="7"/>
        <end position="34"/>
    </location>
</feature>
<accession>A0A344UHL8</accession>
<reference evidence="2 3" key="1">
    <citation type="submission" date="2018-05" db="EMBL/GenBank/DDBJ databases">
        <title>Genome sequencing, assembly and analysis of the novel insecticidal bacterium, Chromobacterium phragmitis.</title>
        <authorList>
            <person name="Sparks M.E."/>
            <person name="Blackburn M.B."/>
            <person name="Gundersen-Rindal D.E."/>
        </authorList>
    </citation>
    <scope>NUCLEOTIDE SEQUENCE [LARGE SCALE GENOMIC DNA]</scope>
    <source>
        <strain evidence="2">IIBBL 274-1</strain>
    </source>
</reference>
<protein>
    <submittedName>
        <fullName evidence="2">Uncharacterized protein</fullName>
    </submittedName>
</protein>
<dbReference type="KEGG" id="chri:DK842_05440"/>
<sequence length="98" mass="9941">MAATVPIPMPATPATPAPAAPAPAAPAVPAPAEPAEPAAPASSAARTGVASMEIRRQAEIFFSSMVNPLLKLNDGNSLTATTSALMLCDFSHFSSLRR</sequence>
<name>A0A344UHL8_9NEIS</name>
<evidence type="ECO:0000313" key="2">
    <source>
        <dbReference type="EMBL" id="AXE34766.1"/>
    </source>
</evidence>
<dbReference type="AlphaFoldDB" id="A0A344UHL8"/>
<gene>
    <name evidence="2" type="ORF">DK843_10965</name>
</gene>
<evidence type="ECO:0000256" key="1">
    <source>
        <dbReference type="SAM" id="MobiDB-lite"/>
    </source>
</evidence>
<organism evidence="2 3">
    <name type="scientific">Chromobacterium phragmitis</name>
    <dbReference type="NCBI Taxonomy" id="2202141"/>
    <lineage>
        <taxon>Bacteria</taxon>
        <taxon>Pseudomonadati</taxon>
        <taxon>Pseudomonadota</taxon>
        <taxon>Betaproteobacteria</taxon>
        <taxon>Neisseriales</taxon>
        <taxon>Chromobacteriaceae</taxon>
        <taxon>Chromobacterium</taxon>
    </lineage>
</organism>